<organism evidence="2 3">
    <name type="scientific">Streptomyces longisporoflavus</name>
    <dbReference type="NCBI Taxonomy" id="28044"/>
    <lineage>
        <taxon>Bacteria</taxon>
        <taxon>Bacillati</taxon>
        <taxon>Actinomycetota</taxon>
        <taxon>Actinomycetes</taxon>
        <taxon>Kitasatosporales</taxon>
        <taxon>Streptomycetaceae</taxon>
        <taxon>Streptomyces</taxon>
    </lineage>
</organism>
<sequence>MTRPEPVAQTGVPRLAPPSGRVHLSFVAAMEEFRAEGRGGADDDTTLGRTLRDYGDKWHDPVVFERYVAEVHEAVHPAEPLSVPVTTLWYADGGNYLGRLAIRHNIATRFLREYGGHIGYDVRPTARRRGHATAMLIDSLPYARALGLTSVLVTCDSDNTGSRKVIESAGGAFDDERGGKLRYWIETGD</sequence>
<dbReference type="EMBL" id="JBIRGQ010000002">
    <property type="protein sequence ID" value="MFH8545247.1"/>
    <property type="molecule type" value="Genomic_DNA"/>
</dbReference>
<comment type="caution">
    <text evidence="2">The sequence shown here is derived from an EMBL/GenBank/DDBJ whole genome shotgun (WGS) entry which is preliminary data.</text>
</comment>
<evidence type="ECO:0000313" key="2">
    <source>
        <dbReference type="EMBL" id="MFH8545247.1"/>
    </source>
</evidence>
<dbReference type="RefSeq" id="WP_397710094.1">
    <property type="nucleotide sequence ID" value="NZ_JBIRGN010000002.1"/>
</dbReference>
<evidence type="ECO:0000313" key="3">
    <source>
        <dbReference type="Proteomes" id="UP001610818"/>
    </source>
</evidence>
<dbReference type="PANTHER" id="PTHR39173:SF1">
    <property type="entry name" value="ACETYLTRANSFERASE"/>
    <property type="match status" value="1"/>
</dbReference>
<gene>
    <name evidence="2" type="ORF">ACH4F9_09645</name>
</gene>
<protein>
    <submittedName>
        <fullName evidence="2">GNAT family N-acetyltransferase</fullName>
    </submittedName>
</protein>
<name>A0ABW7QJT7_9ACTN</name>
<dbReference type="Pfam" id="PF13302">
    <property type="entry name" value="Acetyltransf_3"/>
    <property type="match status" value="1"/>
</dbReference>
<reference evidence="2 3" key="1">
    <citation type="submission" date="2024-10" db="EMBL/GenBank/DDBJ databases">
        <title>The Natural Products Discovery Center: Release of the First 8490 Sequenced Strains for Exploring Actinobacteria Biosynthetic Diversity.</title>
        <authorList>
            <person name="Kalkreuter E."/>
            <person name="Kautsar S.A."/>
            <person name="Yang D."/>
            <person name="Bader C.D."/>
            <person name="Teijaro C.N."/>
            <person name="Fluegel L."/>
            <person name="Davis C.M."/>
            <person name="Simpson J.R."/>
            <person name="Lauterbach L."/>
            <person name="Steele A.D."/>
            <person name="Gui C."/>
            <person name="Meng S."/>
            <person name="Li G."/>
            <person name="Viehrig K."/>
            <person name="Ye F."/>
            <person name="Su P."/>
            <person name="Kiefer A.F."/>
            <person name="Nichols A."/>
            <person name="Cepeda A.J."/>
            <person name="Yan W."/>
            <person name="Fan B."/>
            <person name="Jiang Y."/>
            <person name="Adhikari A."/>
            <person name="Zheng C.-J."/>
            <person name="Schuster L."/>
            <person name="Cowan T.M."/>
            <person name="Smanski M.J."/>
            <person name="Chevrette M.G."/>
            <person name="De Carvalho L.P.S."/>
            <person name="Shen B."/>
        </authorList>
    </citation>
    <scope>NUCLEOTIDE SEQUENCE [LARGE SCALE GENOMIC DNA]</scope>
    <source>
        <strain evidence="2 3">NPDC017990</strain>
    </source>
</reference>
<keyword evidence="3" id="KW-1185">Reference proteome</keyword>
<dbReference type="Gene3D" id="3.40.630.30">
    <property type="match status" value="1"/>
</dbReference>
<evidence type="ECO:0000259" key="1">
    <source>
        <dbReference type="Pfam" id="PF13302"/>
    </source>
</evidence>
<dbReference type="SUPFAM" id="SSF55729">
    <property type="entry name" value="Acyl-CoA N-acyltransferases (Nat)"/>
    <property type="match status" value="1"/>
</dbReference>
<dbReference type="InterPro" id="IPR000182">
    <property type="entry name" value="GNAT_dom"/>
</dbReference>
<feature type="domain" description="N-acetyltransferase" evidence="1">
    <location>
        <begin position="111"/>
        <end position="170"/>
    </location>
</feature>
<accession>A0ABW7QJT7</accession>
<dbReference type="PANTHER" id="PTHR39173">
    <property type="entry name" value="ACETYLTRANSFERASE"/>
    <property type="match status" value="1"/>
</dbReference>
<proteinExistence type="predicted"/>
<dbReference type="Proteomes" id="UP001610818">
    <property type="component" value="Unassembled WGS sequence"/>
</dbReference>
<dbReference type="InterPro" id="IPR016181">
    <property type="entry name" value="Acyl_CoA_acyltransferase"/>
</dbReference>